<gene>
    <name evidence="1" type="ORF">LCGC14_1667040</name>
</gene>
<evidence type="ECO:0000313" key="1">
    <source>
        <dbReference type="EMBL" id="KKM18304.1"/>
    </source>
</evidence>
<dbReference type="AlphaFoldDB" id="A0A0F9IEZ8"/>
<proteinExistence type="predicted"/>
<dbReference type="InterPro" id="IPR011009">
    <property type="entry name" value="Kinase-like_dom_sf"/>
</dbReference>
<evidence type="ECO:0008006" key="2">
    <source>
        <dbReference type="Google" id="ProtNLM"/>
    </source>
</evidence>
<dbReference type="Gene3D" id="3.90.1200.10">
    <property type="match status" value="1"/>
</dbReference>
<name>A0A0F9IEZ8_9ZZZZ</name>
<comment type="caution">
    <text evidence="1">The sequence shown here is derived from an EMBL/GenBank/DDBJ whole genome shotgun (WGS) entry which is preliminary data.</text>
</comment>
<sequence>MINYIEKNLFQGVCNSNEFKGWLLSRRWFGDKSALSNLDFSIIVDYFELIAERILLTVIEIKTSDYSKSYFLPLIHYKKIEEILEPSEKAREVIIRLTENTFSKKIALSIENEPKVITLNLLEAEFCLFFWKKMLFDINITEQFPSMNLELSLYTKQFEDEKSMKKVQNLIEAGLHPERYEFSTSQLGKGNTTNTLFLLNITNTKFPNELPISYVLKSYKEYTVNIEPSTLFNLVKNKFPNAPKIYGSIKVNDKETIGIIESVPNIENFGDIFWNELNILINDVFKDIDLDYSYINERSNVSKIIKEYCGETIKVSSEIGDYIKNLHKSLILPDQNEFSLESVDSSIYLKNYTDKLNSMISKLQGQMTQQPESAFFNLPKISSILIDIKATIERFRSEFEKPKIEIQPVHQDLHLEQILYDKIENQYNFYFIDFEGDPMLSLDEKKEKFPVEKDLASLLRALSYIKFNTLLKFIENRIIRKDKYEVPEEILYNLFFRRGVRPKNKVLDDILNVLNTWESKLIGKILKNLNMSNILITYFYIQRALHELTYELLYRPNKIIVPVLGLKEIVEKN</sequence>
<reference evidence="1" key="1">
    <citation type="journal article" date="2015" name="Nature">
        <title>Complex archaea that bridge the gap between prokaryotes and eukaryotes.</title>
        <authorList>
            <person name="Spang A."/>
            <person name="Saw J.H."/>
            <person name="Jorgensen S.L."/>
            <person name="Zaremba-Niedzwiedzka K."/>
            <person name="Martijn J."/>
            <person name="Lind A.E."/>
            <person name="van Eijk R."/>
            <person name="Schleper C."/>
            <person name="Guy L."/>
            <person name="Ettema T.J."/>
        </authorList>
    </citation>
    <scope>NUCLEOTIDE SEQUENCE</scope>
</reference>
<dbReference type="EMBL" id="LAZR01014249">
    <property type="protein sequence ID" value="KKM18304.1"/>
    <property type="molecule type" value="Genomic_DNA"/>
</dbReference>
<protein>
    <recommendedName>
        <fullName evidence="2">Aminoglycoside phosphotransferase domain-containing protein</fullName>
    </recommendedName>
</protein>
<dbReference type="SUPFAM" id="SSF56112">
    <property type="entry name" value="Protein kinase-like (PK-like)"/>
    <property type="match status" value="1"/>
</dbReference>
<organism evidence="1">
    <name type="scientific">marine sediment metagenome</name>
    <dbReference type="NCBI Taxonomy" id="412755"/>
    <lineage>
        <taxon>unclassified sequences</taxon>
        <taxon>metagenomes</taxon>
        <taxon>ecological metagenomes</taxon>
    </lineage>
</organism>
<accession>A0A0F9IEZ8</accession>